<organism evidence="3 4">
    <name type="scientific">Nocardioides bizhenqiangii</name>
    <dbReference type="NCBI Taxonomy" id="3095076"/>
    <lineage>
        <taxon>Bacteria</taxon>
        <taxon>Bacillati</taxon>
        <taxon>Actinomycetota</taxon>
        <taxon>Actinomycetes</taxon>
        <taxon>Propionibacteriales</taxon>
        <taxon>Nocardioidaceae</taxon>
        <taxon>Nocardioides</taxon>
    </lineage>
</organism>
<keyword evidence="2" id="KW-1133">Transmembrane helix</keyword>
<feature type="compositionally biased region" description="Pro residues" evidence="1">
    <location>
        <begin position="51"/>
        <end position="60"/>
    </location>
</feature>
<proteinExistence type="predicted"/>
<evidence type="ECO:0008006" key="5">
    <source>
        <dbReference type="Google" id="ProtNLM"/>
    </source>
</evidence>
<keyword evidence="2" id="KW-0812">Transmembrane</keyword>
<dbReference type="RefSeq" id="WP_322937933.1">
    <property type="nucleotide sequence ID" value="NZ_CP141059.1"/>
</dbReference>
<reference evidence="4" key="1">
    <citation type="submission" date="2023-12" db="EMBL/GenBank/DDBJ databases">
        <title>Novel species in genus Nocardioides.</title>
        <authorList>
            <person name="Zhou H."/>
        </authorList>
    </citation>
    <scope>NUCLEOTIDE SEQUENCE [LARGE SCALE GENOMIC DNA]</scope>
    <source>
        <strain evidence="4">HM61</strain>
    </source>
</reference>
<evidence type="ECO:0000256" key="2">
    <source>
        <dbReference type="SAM" id="Phobius"/>
    </source>
</evidence>
<feature type="transmembrane region" description="Helical" evidence="2">
    <location>
        <begin position="241"/>
        <end position="263"/>
    </location>
</feature>
<evidence type="ECO:0000313" key="3">
    <source>
        <dbReference type="EMBL" id="WQQ27428.1"/>
    </source>
</evidence>
<keyword evidence="4" id="KW-1185">Reference proteome</keyword>
<feature type="region of interest" description="Disordered" evidence="1">
    <location>
        <begin position="1"/>
        <end position="60"/>
    </location>
</feature>
<keyword evidence="2" id="KW-0472">Membrane</keyword>
<feature type="compositionally biased region" description="Low complexity" evidence="1">
    <location>
        <begin position="41"/>
        <end position="50"/>
    </location>
</feature>
<evidence type="ECO:0000313" key="4">
    <source>
        <dbReference type="Proteomes" id="UP001327225"/>
    </source>
</evidence>
<feature type="transmembrane region" description="Helical" evidence="2">
    <location>
        <begin position="334"/>
        <end position="364"/>
    </location>
</feature>
<name>A0ABZ0ZVY1_9ACTN</name>
<protein>
    <recommendedName>
        <fullName evidence="5">Glycerophosphoryl diester phosphodiesterase membrane domain-containing protein</fullName>
    </recommendedName>
</protein>
<sequence length="389" mass="39729">MTGSPHQFPPPGAPPPEELAAPGAPPPGAPPPGAPPPGAPPLGAAVGQAPPHAPHAPYAPPPSYAAPPLGMLGAAHKPGAIPLRPLTLGSMYDGAFRIIRFNPKATVGAAVLVTAVAMILPIAVSAVLAFTVGSGVNSSGEIDEDASTAEALAVLGSLGSLLIGTYAAQIGIIFVTGMVAHVTHAAAVGRRLTLAEAWAATHGKRWRLIGQAVLVGVTSLVAIGLLVGVVVLVAVVTGDALLTVLLALAVAAGGIPLLVWLWIKLVFLATPALMLEPIGVFASFGRNWRLSVGQFWRILGIGLLTLLIVGVAGSILSTPFAFGSQIGAALVPEYFFLILTVGQAIGLVLQNAFVAPFTAAVTSLQYLDQRMRKEAYDVELMREAGLIPR</sequence>
<feature type="transmembrane region" description="Helical" evidence="2">
    <location>
        <begin position="107"/>
        <end position="132"/>
    </location>
</feature>
<dbReference type="Proteomes" id="UP001327225">
    <property type="component" value="Chromosome"/>
</dbReference>
<feature type="transmembrane region" description="Helical" evidence="2">
    <location>
        <begin position="295"/>
        <end position="322"/>
    </location>
</feature>
<evidence type="ECO:0000256" key="1">
    <source>
        <dbReference type="SAM" id="MobiDB-lite"/>
    </source>
</evidence>
<accession>A0ABZ0ZVY1</accession>
<feature type="compositionally biased region" description="Pro residues" evidence="1">
    <location>
        <begin position="7"/>
        <end position="40"/>
    </location>
</feature>
<feature type="transmembrane region" description="Helical" evidence="2">
    <location>
        <begin position="212"/>
        <end position="235"/>
    </location>
</feature>
<gene>
    <name evidence="3" type="ORF">SHK19_04170</name>
</gene>
<dbReference type="EMBL" id="CP141059">
    <property type="protein sequence ID" value="WQQ27428.1"/>
    <property type="molecule type" value="Genomic_DNA"/>
</dbReference>
<feature type="transmembrane region" description="Helical" evidence="2">
    <location>
        <begin position="152"/>
        <end position="175"/>
    </location>
</feature>